<evidence type="ECO:0000256" key="1">
    <source>
        <dbReference type="ARBA" id="ARBA00008201"/>
    </source>
</evidence>
<evidence type="ECO:0000313" key="7">
    <source>
        <dbReference type="Proteomes" id="UP000265515"/>
    </source>
</evidence>
<dbReference type="InterPro" id="IPR012337">
    <property type="entry name" value="RNaseH-like_sf"/>
</dbReference>
<dbReference type="InterPro" id="IPR036397">
    <property type="entry name" value="RNaseH_sf"/>
</dbReference>
<dbReference type="PROSITE" id="PS50822">
    <property type="entry name" value="PIWI"/>
    <property type="match status" value="1"/>
</dbReference>
<dbReference type="OrthoDB" id="10252740at2759"/>
<dbReference type="Gene3D" id="3.40.50.2300">
    <property type="match status" value="1"/>
</dbReference>
<dbReference type="EMBL" id="BFEA01000101">
    <property type="protein sequence ID" value="GBG68507.1"/>
    <property type="molecule type" value="Genomic_DNA"/>
</dbReference>
<feature type="compositionally biased region" description="Gly residues" evidence="3">
    <location>
        <begin position="49"/>
        <end position="66"/>
    </location>
</feature>
<dbReference type="GO" id="GO:0003723">
    <property type="term" value="F:RNA binding"/>
    <property type="evidence" value="ECO:0007669"/>
    <property type="project" value="InterPro"/>
</dbReference>
<evidence type="ECO:0000259" key="5">
    <source>
        <dbReference type="PROSITE" id="PS50822"/>
    </source>
</evidence>
<dbReference type="SMART" id="SM00950">
    <property type="entry name" value="Piwi"/>
    <property type="match status" value="1"/>
</dbReference>
<dbReference type="Pfam" id="PF02171">
    <property type="entry name" value="Piwi"/>
    <property type="match status" value="1"/>
</dbReference>
<name>A0A388KES6_CHABU</name>
<dbReference type="PROSITE" id="PS50821">
    <property type="entry name" value="PAZ"/>
    <property type="match status" value="1"/>
</dbReference>
<dbReference type="Pfam" id="PF16488">
    <property type="entry name" value="ArgoL2"/>
    <property type="match status" value="1"/>
</dbReference>
<feature type="region of interest" description="Disordered" evidence="3">
    <location>
        <begin position="88"/>
        <end position="126"/>
    </location>
</feature>
<organism evidence="6 7">
    <name type="scientific">Chara braunii</name>
    <name type="common">Braun's stonewort</name>
    <dbReference type="NCBI Taxonomy" id="69332"/>
    <lineage>
        <taxon>Eukaryota</taxon>
        <taxon>Viridiplantae</taxon>
        <taxon>Streptophyta</taxon>
        <taxon>Charophyceae</taxon>
        <taxon>Charales</taxon>
        <taxon>Characeae</taxon>
        <taxon>Chara</taxon>
    </lineage>
</organism>
<sequence length="975" mass="107171">MERGGRGGRGGGGRGEGRGGGGGREGRGRGGRGRGEPAYGEGRGRGGRGRGGGGYDEGGRGGGGYDGGRGYGGGGGYDGGRGYGGGGRGYDEGGRGRGGRGRSGGGYEGGHGGPLPPAAPPPPLATEAAAQRALSARLGAITLAEKSRAGASRVLRPDYGKVGERRVLVANHFPVTVSKREIHHYDVVISPDVSRGTNRIVIAQLQEHHRVSDFGGRRGAYDGRKILCFAGPLPFQEKDFTVVLRDADREQPRERVFKVRMKLVNQINLDRLENLYLTQYELAQECIQMLDIVMREAVATRNIPVGRSYFKEAGSQPLGGGVMVYKGFYQSIRPADLDPARPGRGTLSLIVDMSATGFYCAMPVVQFVQQFFGQRAIYEGLSDSMRIKLQKLLKTVRVEVTHRGGPNKPRYRIGGLTRQPTAELRFTLNDERGAREITVQHYFKQTYNKDLQFLRLPCLEVGPRKNFLPMECCTIVAGQPYRRKLSDNQTREMITHTSIEPFRRQGTICEFVSANAYDQSEMCVEFGISVGKSMQSVNGRILPPPKLLFGERSRSREMIPQRGAWNLMNQTLCEPATVTLWGCLCLESLPDDMVTQFLKKLASECQKYGMKFHQQWSSFKRANAVPGQFERKLYEVNEELKALKIRNRVADNVMILCILPDNNNIYSLLKRYADTSLHVVTQCVLAKNVGPAKLPYLANVVLKINMKAGGTNFMLSQPPATLTSVPTIVIGADVTHPAPGEDMAPSIAAVVGSMDWPASTKYHCVMATQEHRCEIIQDLFKVDERTGHPMGMIRDGVSEGQFMAVMRKEITEIKKACKSLDANYEPSITFIVVQKRHHTRLFDQGRNVDPGTVVDQGICHPTDFDFYLCSHAGIKGTSRPAHYTVLYDENNLGSDALQTLTNNLCYTYAACTRSVSVVPPAYYAHLAAFRARFYLGDVSDESSASEVGEGAVGRQRVITPLPELSDSIRKVMFYC</sequence>
<feature type="compositionally biased region" description="Pro residues" evidence="3">
    <location>
        <begin position="114"/>
        <end position="124"/>
    </location>
</feature>
<dbReference type="InterPro" id="IPR036085">
    <property type="entry name" value="PAZ_dom_sf"/>
</dbReference>
<keyword evidence="2" id="KW-0943">RNA-mediated gene silencing</keyword>
<dbReference type="Gene3D" id="2.170.260.10">
    <property type="entry name" value="paz domain"/>
    <property type="match status" value="1"/>
</dbReference>
<dbReference type="Proteomes" id="UP000265515">
    <property type="component" value="Unassembled WGS sequence"/>
</dbReference>
<reference evidence="6 7" key="1">
    <citation type="journal article" date="2018" name="Cell">
        <title>The Chara Genome: Secondary Complexity and Implications for Plant Terrestrialization.</title>
        <authorList>
            <person name="Nishiyama T."/>
            <person name="Sakayama H."/>
            <person name="Vries J.D."/>
            <person name="Buschmann H."/>
            <person name="Saint-Marcoux D."/>
            <person name="Ullrich K.K."/>
            <person name="Haas F.B."/>
            <person name="Vanderstraeten L."/>
            <person name="Becker D."/>
            <person name="Lang D."/>
            <person name="Vosolsobe S."/>
            <person name="Rombauts S."/>
            <person name="Wilhelmsson P.K.I."/>
            <person name="Janitza P."/>
            <person name="Kern R."/>
            <person name="Heyl A."/>
            <person name="Rumpler F."/>
            <person name="Villalobos L.I.A.C."/>
            <person name="Clay J.M."/>
            <person name="Skokan R."/>
            <person name="Toyoda A."/>
            <person name="Suzuki Y."/>
            <person name="Kagoshima H."/>
            <person name="Schijlen E."/>
            <person name="Tajeshwar N."/>
            <person name="Catarino B."/>
            <person name="Hetherington A.J."/>
            <person name="Saltykova A."/>
            <person name="Bonnot C."/>
            <person name="Breuninger H."/>
            <person name="Symeonidi A."/>
            <person name="Radhakrishnan G.V."/>
            <person name="Van Nieuwerburgh F."/>
            <person name="Deforce D."/>
            <person name="Chang C."/>
            <person name="Karol K.G."/>
            <person name="Hedrich R."/>
            <person name="Ulvskov P."/>
            <person name="Glockner G."/>
            <person name="Delwiche C.F."/>
            <person name="Petrasek J."/>
            <person name="Van de Peer Y."/>
            <person name="Friml J."/>
            <person name="Beilby M."/>
            <person name="Dolan L."/>
            <person name="Kohara Y."/>
            <person name="Sugano S."/>
            <person name="Fujiyama A."/>
            <person name="Delaux P.-M."/>
            <person name="Quint M."/>
            <person name="TheiBen G."/>
            <person name="Hagemann M."/>
            <person name="Harholt J."/>
            <person name="Dunand C."/>
            <person name="Zachgo S."/>
            <person name="Langdale J."/>
            <person name="Maumus F."/>
            <person name="Straeten D.V.D."/>
            <person name="Gould S.B."/>
            <person name="Rensing S.A."/>
        </authorList>
    </citation>
    <scope>NUCLEOTIDE SEQUENCE [LARGE SCALE GENOMIC DNA]</scope>
    <source>
        <strain evidence="6 7">S276</strain>
    </source>
</reference>
<comment type="similarity">
    <text evidence="1">Belongs to the argonaute family. Ago subfamily.</text>
</comment>
<keyword evidence="7" id="KW-1185">Reference proteome</keyword>
<dbReference type="PANTHER" id="PTHR22891">
    <property type="entry name" value="EUKARYOTIC TRANSLATION INITIATION FACTOR 2C"/>
    <property type="match status" value="1"/>
</dbReference>
<dbReference type="Pfam" id="PF16487">
    <property type="entry name" value="ArgoMid"/>
    <property type="match status" value="1"/>
</dbReference>
<feature type="compositionally biased region" description="Gly residues" evidence="3">
    <location>
        <begin position="7"/>
        <end position="23"/>
    </location>
</feature>
<feature type="compositionally biased region" description="Gly residues" evidence="3">
    <location>
        <begin position="101"/>
        <end position="113"/>
    </location>
</feature>
<accession>A0A388KES6</accession>
<evidence type="ECO:0008006" key="8">
    <source>
        <dbReference type="Google" id="ProtNLM"/>
    </source>
</evidence>
<protein>
    <recommendedName>
        <fullName evidence="8">Piwi domain-containing protein</fullName>
    </recommendedName>
</protein>
<gene>
    <name evidence="6" type="ORF">CBR_g3051</name>
</gene>
<dbReference type="InterPro" id="IPR003165">
    <property type="entry name" value="Piwi"/>
</dbReference>
<dbReference type="STRING" id="69332.A0A388KES6"/>
<dbReference type="InterPro" id="IPR014811">
    <property type="entry name" value="ArgoL1"/>
</dbReference>
<dbReference type="Gene3D" id="3.30.420.10">
    <property type="entry name" value="Ribonuclease H-like superfamily/Ribonuclease H"/>
    <property type="match status" value="1"/>
</dbReference>
<evidence type="ECO:0000259" key="4">
    <source>
        <dbReference type="PROSITE" id="PS50821"/>
    </source>
</evidence>
<evidence type="ECO:0000313" key="6">
    <source>
        <dbReference type="EMBL" id="GBG68507.1"/>
    </source>
</evidence>
<dbReference type="CDD" id="cd04657">
    <property type="entry name" value="Piwi_ago-like"/>
    <property type="match status" value="1"/>
</dbReference>
<feature type="domain" description="Piwi" evidence="5">
    <location>
        <begin position="654"/>
        <end position="936"/>
    </location>
</feature>
<proteinExistence type="inferred from homology"/>
<dbReference type="SUPFAM" id="SSF101690">
    <property type="entry name" value="PAZ domain"/>
    <property type="match status" value="1"/>
</dbReference>
<dbReference type="InterPro" id="IPR032474">
    <property type="entry name" value="Argonaute_N"/>
</dbReference>
<dbReference type="SMART" id="SM00949">
    <property type="entry name" value="PAZ"/>
    <property type="match status" value="1"/>
</dbReference>
<evidence type="ECO:0000256" key="3">
    <source>
        <dbReference type="SAM" id="MobiDB-lite"/>
    </source>
</evidence>
<feature type="domain" description="PAZ" evidence="4">
    <location>
        <begin position="363"/>
        <end position="477"/>
    </location>
</feature>
<feature type="region of interest" description="Disordered" evidence="3">
    <location>
        <begin position="1"/>
        <end position="66"/>
    </location>
</feature>
<dbReference type="GO" id="GO:0031047">
    <property type="term" value="P:regulatory ncRNA-mediated gene silencing"/>
    <property type="evidence" value="ECO:0007669"/>
    <property type="project" value="UniProtKB-KW"/>
</dbReference>
<dbReference type="Pfam" id="PF02170">
    <property type="entry name" value="PAZ"/>
    <property type="match status" value="1"/>
</dbReference>
<dbReference type="SUPFAM" id="SSF53098">
    <property type="entry name" value="Ribonuclease H-like"/>
    <property type="match status" value="1"/>
</dbReference>
<dbReference type="InterPro" id="IPR032472">
    <property type="entry name" value="ArgoL2"/>
</dbReference>
<dbReference type="Pfam" id="PF08699">
    <property type="entry name" value="ArgoL1"/>
    <property type="match status" value="1"/>
</dbReference>
<dbReference type="Pfam" id="PF16486">
    <property type="entry name" value="ArgoN"/>
    <property type="match status" value="1"/>
</dbReference>
<dbReference type="Gramene" id="GBG68507">
    <property type="protein sequence ID" value="GBG68507"/>
    <property type="gene ID" value="CBR_g3051"/>
</dbReference>
<dbReference type="InterPro" id="IPR045246">
    <property type="entry name" value="Piwi_ago-like"/>
</dbReference>
<comment type="caution">
    <text evidence="6">The sequence shown here is derived from an EMBL/GenBank/DDBJ whole genome shotgun (WGS) entry which is preliminary data.</text>
</comment>
<dbReference type="CDD" id="cd02846">
    <property type="entry name" value="PAZ_argonaute_like"/>
    <property type="match status" value="1"/>
</dbReference>
<evidence type="ECO:0000256" key="2">
    <source>
        <dbReference type="ARBA" id="ARBA00023158"/>
    </source>
</evidence>
<dbReference type="OMA" id="CFAQQQH"/>
<dbReference type="InterPro" id="IPR032473">
    <property type="entry name" value="Argonaute_Mid_dom"/>
</dbReference>
<dbReference type="AlphaFoldDB" id="A0A388KES6"/>
<dbReference type="SMART" id="SM01163">
    <property type="entry name" value="DUF1785"/>
    <property type="match status" value="1"/>
</dbReference>
<dbReference type="InterPro" id="IPR003100">
    <property type="entry name" value="PAZ_dom"/>
</dbReference>